<dbReference type="Proteomes" id="UP000044806">
    <property type="component" value="Unassembled WGS sequence"/>
</dbReference>
<protein>
    <submittedName>
        <fullName evidence="1">Uncharacterized protein</fullName>
    </submittedName>
</protein>
<proteinExistence type="predicted"/>
<sequence length="59" mass="6409">MSLKLCFSKMSIASKPCTAKVMSALSDAGSERAICLRASGESSQMRTGKDMPPPYLFYQ</sequence>
<dbReference type="EMBL" id="CWOW01000004">
    <property type="protein sequence ID" value="CSA26570.1"/>
    <property type="molecule type" value="Genomic_DNA"/>
</dbReference>
<evidence type="ECO:0000313" key="2">
    <source>
        <dbReference type="Proteomes" id="UP000044806"/>
    </source>
</evidence>
<name>A0A655PW14_VIBCL</name>
<reference evidence="1 2" key="1">
    <citation type="submission" date="2015-07" db="EMBL/GenBank/DDBJ databases">
        <authorList>
            <consortium name="Pathogen Informatics"/>
        </authorList>
    </citation>
    <scope>NUCLEOTIDE SEQUENCE [LARGE SCALE GENOMIC DNA]</scope>
    <source>
        <strain evidence="1 2">A51</strain>
    </source>
</reference>
<dbReference type="AlphaFoldDB" id="A0A655PW14"/>
<organism evidence="1 2">
    <name type="scientific">Vibrio cholerae</name>
    <dbReference type="NCBI Taxonomy" id="666"/>
    <lineage>
        <taxon>Bacteria</taxon>
        <taxon>Pseudomonadati</taxon>
        <taxon>Pseudomonadota</taxon>
        <taxon>Gammaproteobacteria</taxon>
        <taxon>Vibrionales</taxon>
        <taxon>Vibrionaceae</taxon>
        <taxon>Vibrio</taxon>
    </lineage>
</organism>
<gene>
    <name evidence="1" type="ORF">ERS013165_01175</name>
</gene>
<accession>A0A655PW14</accession>
<evidence type="ECO:0000313" key="1">
    <source>
        <dbReference type="EMBL" id="CSA26570.1"/>
    </source>
</evidence>